<name>A0A0A9HJC4_ARUDO</name>
<organism evidence="1">
    <name type="scientific">Arundo donax</name>
    <name type="common">Giant reed</name>
    <name type="synonym">Donax arundinaceus</name>
    <dbReference type="NCBI Taxonomy" id="35708"/>
    <lineage>
        <taxon>Eukaryota</taxon>
        <taxon>Viridiplantae</taxon>
        <taxon>Streptophyta</taxon>
        <taxon>Embryophyta</taxon>
        <taxon>Tracheophyta</taxon>
        <taxon>Spermatophyta</taxon>
        <taxon>Magnoliopsida</taxon>
        <taxon>Liliopsida</taxon>
        <taxon>Poales</taxon>
        <taxon>Poaceae</taxon>
        <taxon>PACMAD clade</taxon>
        <taxon>Arundinoideae</taxon>
        <taxon>Arundineae</taxon>
        <taxon>Arundo</taxon>
    </lineage>
</organism>
<protein>
    <submittedName>
        <fullName evidence="1">Uncharacterized protein</fullName>
    </submittedName>
</protein>
<accession>A0A0A9HJC4</accession>
<sequence>MPTNSAREVVATDSLKSFVQIITHRIAISSRVDLGKATGIDKNEMPGFIAMILTCMLVDEARPVATPLIHSLPLSEQFLMACSTACFTICSSTFSAWFCPPTASRRKVSEQDAVASSTLRPSSSNA</sequence>
<evidence type="ECO:0000313" key="1">
    <source>
        <dbReference type="EMBL" id="JAE37255.1"/>
    </source>
</evidence>
<proteinExistence type="predicted"/>
<reference evidence="1" key="1">
    <citation type="submission" date="2014-09" db="EMBL/GenBank/DDBJ databases">
        <authorList>
            <person name="Magalhaes I.L.F."/>
            <person name="Oliveira U."/>
            <person name="Santos F.R."/>
            <person name="Vidigal T.H.D.A."/>
            <person name="Brescovit A.D."/>
            <person name="Santos A.J."/>
        </authorList>
    </citation>
    <scope>NUCLEOTIDE SEQUENCE</scope>
    <source>
        <tissue evidence="1">Shoot tissue taken approximately 20 cm above the soil surface</tissue>
    </source>
</reference>
<dbReference type="AlphaFoldDB" id="A0A0A9HJC4"/>
<dbReference type="EMBL" id="GBRH01160641">
    <property type="protein sequence ID" value="JAE37255.1"/>
    <property type="molecule type" value="Transcribed_RNA"/>
</dbReference>
<reference evidence="1" key="2">
    <citation type="journal article" date="2015" name="Data Brief">
        <title>Shoot transcriptome of the giant reed, Arundo donax.</title>
        <authorList>
            <person name="Barrero R.A."/>
            <person name="Guerrero F.D."/>
            <person name="Moolhuijzen P."/>
            <person name="Goolsby J.A."/>
            <person name="Tidwell J."/>
            <person name="Bellgard S.E."/>
            <person name="Bellgard M.I."/>
        </authorList>
    </citation>
    <scope>NUCLEOTIDE SEQUENCE</scope>
    <source>
        <tissue evidence="1">Shoot tissue taken approximately 20 cm above the soil surface</tissue>
    </source>
</reference>